<keyword evidence="1" id="KW-0064">Aspartyl protease</keyword>
<reference evidence="8" key="1">
    <citation type="journal article" date="2017" name="Front. Plant Sci.">
        <title>Climate Clever Clovers: New Paradigm to Reduce the Environmental Footprint of Ruminants by Breeding Low Methanogenic Forages Utilizing Haplotype Variation.</title>
        <authorList>
            <person name="Kaur P."/>
            <person name="Appels R."/>
            <person name="Bayer P.E."/>
            <person name="Keeble-Gagnere G."/>
            <person name="Wang J."/>
            <person name="Hirakawa H."/>
            <person name="Shirasawa K."/>
            <person name="Vercoe P."/>
            <person name="Stefanova K."/>
            <person name="Durmic Z."/>
            <person name="Nichols P."/>
            <person name="Revell C."/>
            <person name="Isobe S.N."/>
            <person name="Edwards D."/>
            <person name="Erskine W."/>
        </authorList>
    </citation>
    <scope>NUCLEOTIDE SEQUENCE [LARGE SCALE GENOMIC DNA]</scope>
    <source>
        <strain evidence="8">cv. Daliak</strain>
    </source>
</reference>
<dbReference type="CDD" id="cd09272">
    <property type="entry name" value="RNase_HI_RT_Ty1"/>
    <property type="match status" value="1"/>
</dbReference>
<dbReference type="OrthoDB" id="414945at2759"/>
<dbReference type="InterPro" id="IPR043502">
    <property type="entry name" value="DNA/RNA_pol_sf"/>
</dbReference>
<feature type="compositionally biased region" description="Low complexity" evidence="2">
    <location>
        <begin position="367"/>
        <end position="376"/>
    </location>
</feature>
<dbReference type="Pfam" id="PF07727">
    <property type="entry name" value="RVT_2"/>
    <property type="match status" value="1"/>
</dbReference>
<evidence type="ECO:0000256" key="2">
    <source>
        <dbReference type="SAM" id="MobiDB-lite"/>
    </source>
</evidence>
<dbReference type="Pfam" id="PF14244">
    <property type="entry name" value="Retrotran_gag_3"/>
    <property type="match status" value="1"/>
</dbReference>
<dbReference type="PANTHER" id="PTHR37610:SF55">
    <property type="entry name" value="RETROTRANSPOSON COPIA-LIKE N-TERMINAL DOMAIN-CONTAINING PROTEIN"/>
    <property type="match status" value="1"/>
</dbReference>
<evidence type="ECO:0000313" key="7">
    <source>
        <dbReference type="EMBL" id="GAU22921.1"/>
    </source>
</evidence>
<evidence type="ECO:0000259" key="4">
    <source>
        <dbReference type="Pfam" id="PF07727"/>
    </source>
</evidence>
<evidence type="ECO:0008006" key="9">
    <source>
        <dbReference type="Google" id="ProtNLM"/>
    </source>
</evidence>
<evidence type="ECO:0000259" key="3">
    <source>
        <dbReference type="Pfam" id="PF03732"/>
    </source>
</evidence>
<dbReference type="PANTHER" id="PTHR37610">
    <property type="entry name" value="CCHC-TYPE DOMAIN-CONTAINING PROTEIN"/>
    <property type="match status" value="1"/>
</dbReference>
<feature type="compositionally biased region" description="Pro residues" evidence="2">
    <location>
        <begin position="599"/>
        <end position="608"/>
    </location>
</feature>
<dbReference type="Pfam" id="PF03732">
    <property type="entry name" value="Retrotrans_gag"/>
    <property type="match status" value="1"/>
</dbReference>
<keyword evidence="1" id="KW-0378">Hydrolase</keyword>
<feature type="region of interest" description="Disordered" evidence="2">
    <location>
        <begin position="1"/>
        <end position="29"/>
    </location>
</feature>
<protein>
    <recommendedName>
        <fullName evidence="9">Reverse transcriptase Ty1/copia-type domain-containing protein</fullName>
    </recommendedName>
</protein>
<dbReference type="GO" id="GO:0004190">
    <property type="term" value="F:aspartic-type endopeptidase activity"/>
    <property type="evidence" value="ECO:0007669"/>
    <property type="project" value="UniProtKB-KW"/>
</dbReference>
<feature type="region of interest" description="Disordered" evidence="2">
    <location>
        <begin position="367"/>
        <end position="387"/>
    </location>
</feature>
<feature type="region of interest" description="Disordered" evidence="2">
    <location>
        <begin position="263"/>
        <end position="287"/>
    </location>
</feature>
<feature type="domain" description="Reverse transcriptase Ty1/copia-type" evidence="4">
    <location>
        <begin position="672"/>
        <end position="913"/>
    </location>
</feature>
<dbReference type="InterPro" id="IPR054722">
    <property type="entry name" value="PolX-like_BBD"/>
</dbReference>
<dbReference type="InterPro" id="IPR013103">
    <property type="entry name" value="RVT_2"/>
</dbReference>
<keyword evidence="1" id="KW-0645">Protease</keyword>
<dbReference type="SUPFAM" id="SSF56672">
    <property type="entry name" value="DNA/RNA polymerases"/>
    <property type="match status" value="1"/>
</dbReference>
<dbReference type="AlphaFoldDB" id="A0A2Z6LU54"/>
<keyword evidence="8" id="KW-1185">Reference proteome</keyword>
<evidence type="ECO:0000259" key="5">
    <source>
        <dbReference type="Pfam" id="PF14244"/>
    </source>
</evidence>
<feature type="compositionally biased region" description="Polar residues" evidence="2">
    <location>
        <begin position="377"/>
        <end position="387"/>
    </location>
</feature>
<proteinExistence type="predicted"/>
<organism evidence="7 8">
    <name type="scientific">Trifolium subterraneum</name>
    <name type="common">Subterranean clover</name>
    <dbReference type="NCBI Taxonomy" id="3900"/>
    <lineage>
        <taxon>Eukaryota</taxon>
        <taxon>Viridiplantae</taxon>
        <taxon>Streptophyta</taxon>
        <taxon>Embryophyta</taxon>
        <taxon>Tracheophyta</taxon>
        <taxon>Spermatophyta</taxon>
        <taxon>Magnoliopsida</taxon>
        <taxon>eudicotyledons</taxon>
        <taxon>Gunneridae</taxon>
        <taxon>Pentapetalae</taxon>
        <taxon>rosids</taxon>
        <taxon>fabids</taxon>
        <taxon>Fabales</taxon>
        <taxon>Fabaceae</taxon>
        <taxon>Papilionoideae</taxon>
        <taxon>50 kb inversion clade</taxon>
        <taxon>NPAAA clade</taxon>
        <taxon>Hologalegina</taxon>
        <taxon>IRL clade</taxon>
        <taxon>Trifolieae</taxon>
        <taxon>Trifolium</taxon>
    </lineage>
</organism>
<feature type="region of interest" description="Disordered" evidence="2">
    <location>
        <begin position="553"/>
        <end position="618"/>
    </location>
</feature>
<feature type="domain" description="Retrotransposon gag" evidence="3">
    <location>
        <begin position="96"/>
        <end position="168"/>
    </location>
</feature>
<dbReference type="Pfam" id="PF22936">
    <property type="entry name" value="Pol_BBD"/>
    <property type="match status" value="1"/>
</dbReference>
<dbReference type="Proteomes" id="UP000242715">
    <property type="component" value="Unassembled WGS sequence"/>
</dbReference>
<feature type="domain" description="Retrovirus-related Pol polyprotein from transposon TNT 1-94-like beta-barrel" evidence="6">
    <location>
        <begin position="387"/>
        <end position="437"/>
    </location>
</feature>
<sequence>MTRSNAASGSVVPPLQPPQDPSQIPGNVYHVHPSDGPASVSVTPVLTHVNYHAWARSMRRALGVKNKYDFVDGTIPVPTPFDPSFKAWSRCNMIVHSWIMNSVEESIAKSIVYLDNAIDVWNELKERFSRGDFIRISELQVEIYSLKQGSRTVSEFFTALKILWEELEAYLPVPVCNCPHKCMCATGVGNARHQHSLLHVIRFLTGLNDTFDLVRSQILLMDPLPSINKIFSMVIQHERQFVAINGDLLVDESKAIVNASDSRRSYGRGRGYSSSHGRGSGFSTNSGSKKRICTFCGKDNHIVDNCYRKYGFPPHYGRNAEVSNVDCEDIAENNDAHSLKSTEKGTESFGLTKAQYERLVNLLQSTPSITPNSSTSAHANGASTSGMDSGASDHICSNLAFFDSYHDIIPIQVRMPNGTIAYAKIAGSVKFSSELLDKKSMKMIGSGELRDGLYYLNTKTKPKPIAAHTTSSQPSSSNTHIPKPALWHFRLGTKGVVLYDINNKNIFISRDIVHYDHILPYKTSNPTATWQYHSFDSDSSPIIHDLTDSSDLVIPPSIDNHDCDQNPLSQSPLVNTKSISQPTSNSNDTDNLTSITPADPSPTIQPTPPHRKSTRISTKPVHLSDYLCNQSSSSLVSSSSDAQTEPKDYKEASKHQCWIEAMNAEIGALNQNRTWVLVDQPANVKPIGSKWVYKVKHKADGSIERYKARLVAKGYNQIEGLDFFDTYSPVAKITTVRTLIALASIKSWHLHQMDVNNAFLHGELQEDVYMAIPQGVKVSKPNQVCKLLKSLYGLKQASRKWYERLTGLLVQQSYSQSSSDHSLFTLQHGHHFTALLVYVDDIILAGNTLEEINRIKQVMDAEFKIKDLGKLKYFLGIEVAHSSQGISICQRKYCLDLLSDTGLIGSKPAPTPFDPSTKLHQDSSAAYEDIEDWANCLDSRRSTSGYCFFLGSSLVSWRAKKQNTVSRSSSEAEYRALSFASCELQWLLFLLRDLGLQCTRAPVLYCDNQSAVHIASNPVFHERTKHLEIDCHFVHDKVLQGTFKLLPISSKSQIADFFTKPLPPKVFNMFISKLGMLNLYHTPACGRVTNMKDQPSLDAQAAEHDKDYEEHVEECILAVGGS</sequence>
<evidence type="ECO:0000313" key="8">
    <source>
        <dbReference type="Proteomes" id="UP000242715"/>
    </source>
</evidence>
<dbReference type="InterPro" id="IPR029472">
    <property type="entry name" value="Copia-like_N"/>
</dbReference>
<dbReference type="InterPro" id="IPR005162">
    <property type="entry name" value="Retrotrans_gag_dom"/>
</dbReference>
<dbReference type="EMBL" id="DF973257">
    <property type="protein sequence ID" value="GAU22921.1"/>
    <property type="molecule type" value="Genomic_DNA"/>
</dbReference>
<feature type="domain" description="Retrotransposon Copia-like N-terminal" evidence="5">
    <location>
        <begin position="32"/>
        <end position="78"/>
    </location>
</feature>
<feature type="compositionally biased region" description="Polar residues" evidence="2">
    <location>
        <begin position="566"/>
        <end position="596"/>
    </location>
</feature>
<evidence type="ECO:0000259" key="6">
    <source>
        <dbReference type="Pfam" id="PF22936"/>
    </source>
</evidence>
<name>A0A2Z6LU54_TRISU</name>
<gene>
    <name evidence="7" type="ORF">TSUD_326940</name>
</gene>
<accession>A0A2Z6LU54</accession>
<evidence type="ECO:0000256" key="1">
    <source>
        <dbReference type="ARBA" id="ARBA00022750"/>
    </source>
</evidence>